<reference evidence="2 3" key="1">
    <citation type="submission" date="2024-07" db="EMBL/GenBank/DDBJ databases">
        <authorList>
            <person name="Thanompreechachai J."/>
            <person name="Duangmal K."/>
        </authorList>
    </citation>
    <scope>NUCLEOTIDE SEQUENCE [LARGE SCALE GENOMIC DNA]</scope>
    <source>
        <strain evidence="2 3">LSe6-4</strain>
    </source>
</reference>
<dbReference type="RefSeq" id="WP_370441129.1">
    <property type="nucleotide sequence ID" value="NZ_JBGFTU010000008.1"/>
</dbReference>
<name>A0ABV4H007_9ACTN</name>
<proteinExistence type="predicted"/>
<sequence>MAFPYVAVVVGAVGVLVVVALITQFLHQRHRARVLARPSRTRTRR</sequence>
<keyword evidence="1" id="KW-1133">Transmembrane helix</keyword>
<evidence type="ECO:0000313" key="2">
    <source>
        <dbReference type="EMBL" id="MEZ0164891.1"/>
    </source>
</evidence>
<accession>A0ABV4H007</accession>
<keyword evidence="3" id="KW-1185">Reference proteome</keyword>
<dbReference type="EMBL" id="JBGFTU010000008">
    <property type="protein sequence ID" value="MEZ0164891.1"/>
    <property type="molecule type" value="Genomic_DNA"/>
</dbReference>
<comment type="caution">
    <text evidence="2">The sequence shown here is derived from an EMBL/GenBank/DDBJ whole genome shotgun (WGS) entry which is preliminary data.</text>
</comment>
<dbReference type="Proteomes" id="UP001565927">
    <property type="component" value="Unassembled WGS sequence"/>
</dbReference>
<gene>
    <name evidence="2" type="ORF">AB2L27_08950</name>
</gene>
<keyword evidence="1" id="KW-0472">Membrane</keyword>
<keyword evidence="1" id="KW-0812">Transmembrane</keyword>
<evidence type="ECO:0000256" key="1">
    <source>
        <dbReference type="SAM" id="Phobius"/>
    </source>
</evidence>
<evidence type="ECO:0000313" key="3">
    <source>
        <dbReference type="Proteomes" id="UP001565927"/>
    </source>
</evidence>
<organism evidence="2 3">
    <name type="scientific">Kineococcus halophytocola</name>
    <dbReference type="NCBI Taxonomy" id="3234027"/>
    <lineage>
        <taxon>Bacteria</taxon>
        <taxon>Bacillati</taxon>
        <taxon>Actinomycetota</taxon>
        <taxon>Actinomycetes</taxon>
        <taxon>Kineosporiales</taxon>
        <taxon>Kineosporiaceae</taxon>
        <taxon>Kineococcus</taxon>
    </lineage>
</organism>
<protein>
    <submittedName>
        <fullName evidence="2">Uncharacterized protein</fullName>
    </submittedName>
</protein>
<feature type="transmembrane region" description="Helical" evidence="1">
    <location>
        <begin position="6"/>
        <end position="27"/>
    </location>
</feature>